<dbReference type="AlphaFoldDB" id="C4J742"/>
<reference evidence="1" key="2">
    <citation type="submission" date="2012-06" db="EMBL/GenBank/DDBJ databases">
        <authorList>
            <person name="Yu Y."/>
            <person name="Currie J."/>
            <person name="Lomeli R."/>
            <person name="Angelova A."/>
            <person name="Collura K."/>
            <person name="Wissotski M."/>
            <person name="Campos D."/>
            <person name="Kudrna D."/>
            <person name="Golser W."/>
            <person name="Ashely E."/>
            <person name="Descour A."/>
            <person name="Fernandes J."/>
            <person name="Soderlund C."/>
            <person name="Walbot V."/>
        </authorList>
    </citation>
    <scope>NUCLEOTIDE SEQUENCE</scope>
    <source>
        <strain evidence="1">B73</strain>
    </source>
</reference>
<organism evidence="1">
    <name type="scientific">Zea mays</name>
    <name type="common">Maize</name>
    <dbReference type="NCBI Taxonomy" id="4577"/>
    <lineage>
        <taxon>Eukaryota</taxon>
        <taxon>Viridiplantae</taxon>
        <taxon>Streptophyta</taxon>
        <taxon>Embryophyta</taxon>
        <taxon>Tracheophyta</taxon>
        <taxon>Spermatophyta</taxon>
        <taxon>Magnoliopsida</taxon>
        <taxon>Liliopsida</taxon>
        <taxon>Poales</taxon>
        <taxon>Poaceae</taxon>
        <taxon>PACMAD clade</taxon>
        <taxon>Panicoideae</taxon>
        <taxon>Andropogonodae</taxon>
        <taxon>Andropogoneae</taxon>
        <taxon>Tripsacinae</taxon>
        <taxon>Zea</taxon>
    </lineage>
</organism>
<accession>C4J742</accession>
<sequence>MVPVPSSVRISSRRECGTRPSMILAVCTPCARA</sequence>
<protein>
    <submittedName>
        <fullName evidence="1">Uncharacterized protein</fullName>
    </submittedName>
</protein>
<name>C4J742_MAIZE</name>
<dbReference type="EMBL" id="BT086639">
    <property type="protein sequence ID" value="ACR36992.1"/>
    <property type="molecule type" value="mRNA"/>
</dbReference>
<evidence type="ECO:0000313" key="1">
    <source>
        <dbReference type="EMBL" id="ACR36992.1"/>
    </source>
</evidence>
<reference evidence="1" key="1">
    <citation type="journal article" date="2009" name="PLoS Genet.">
        <title>Sequencing, mapping, and analysis of 27,455 maize full-length cDNAs.</title>
        <authorList>
            <person name="Soderlund C."/>
            <person name="Descour A."/>
            <person name="Kudrna D."/>
            <person name="Bomhoff M."/>
            <person name="Boyd L."/>
            <person name="Currie J."/>
            <person name="Angelova A."/>
            <person name="Collura K."/>
            <person name="Wissotski M."/>
            <person name="Ashley E."/>
            <person name="Morrow D."/>
            <person name="Fernandes J."/>
            <person name="Walbot V."/>
            <person name="Yu Y."/>
        </authorList>
    </citation>
    <scope>NUCLEOTIDE SEQUENCE</scope>
    <source>
        <strain evidence="1">B73</strain>
    </source>
</reference>
<proteinExistence type="evidence at transcript level"/>